<reference evidence="7 8" key="1">
    <citation type="submission" date="2020-08" db="EMBL/GenBank/DDBJ databases">
        <title>Genomic Encyclopedia of Type Strains, Phase III (KMG-III): the genomes of soil and plant-associated and newly described type strains.</title>
        <authorList>
            <person name="Whitman W."/>
        </authorList>
    </citation>
    <scope>NUCLEOTIDE SEQUENCE [LARGE SCALE GENOMIC DNA]</scope>
    <source>
        <strain evidence="7 8">CECT 7015</strain>
    </source>
</reference>
<dbReference type="PROSITE" id="PS00211">
    <property type="entry name" value="ABC_TRANSPORTER_1"/>
    <property type="match status" value="2"/>
</dbReference>
<dbReference type="Proteomes" id="UP000554520">
    <property type="component" value="Unassembled WGS sequence"/>
</dbReference>
<evidence type="ECO:0000313" key="8">
    <source>
        <dbReference type="Proteomes" id="UP000554520"/>
    </source>
</evidence>
<dbReference type="PANTHER" id="PTHR43776:SF7">
    <property type="entry name" value="D,D-DIPEPTIDE TRANSPORT ATP-BINDING PROTEIN DDPF-RELATED"/>
    <property type="match status" value="1"/>
</dbReference>
<evidence type="ECO:0000256" key="5">
    <source>
        <dbReference type="ARBA" id="ARBA00022840"/>
    </source>
</evidence>
<feature type="domain" description="ABC transporter" evidence="6">
    <location>
        <begin position="345"/>
        <end position="584"/>
    </location>
</feature>
<dbReference type="EMBL" id="JACHXN010000028">
    <property type="protein sequence ID" value="MBB3149167.1"/>
    <property type="molecule type" value="Genomic_DNA"/>
</dbReference>
<dbReference type="GO" id="GO:0055085">
    <property type="term" value="P:transmembrane transport"/>
    <property type="evidence" value="ECO:0007669"/>
    <property type="project" value="UniProtKB-ARBA"/>
</dbReference>
<dbReference type="InterPro" id="IPR003439">
    <property type="entry name" value="ABC_transporter-like_ATP-bd"/>
</dbReference>
<organism evidence="7 8">
    <name type="scientific">Phyllobacterium trifolii</name>
    <dbReference type="NCBI Taxonomy" id="300193"/>
    <lineage>
        <taxon>Bacteria</taxon>
        <taxon>Pseudomonadati</taxon>
        <taxon>Pseudomonadota</taxon>
        <taxon>Alphaproteobacteria</taxon>
        <taxon>Hyphomicrobiales</taxon>
        <taxon>Phyllobacteriaceae</taxon>
        <taxon>Phyllobacterium</taxon>
    </lineage>
</organism>
<evidence type="ECO:0000313" key="7">
    <source>
        <dbReference type="EMBL" id="MBB3149167.1"/>
    </source>
</evidence>
<dbReference type="InterPro" id="IPR013563">
    <property type="entry name" value="Oligopep_ABC_C"/>
</dbReference>
<keyword evidence="5 7" id="KW-0067">ATP-binding</keyword>
<accession>A0A839UF41</accession>
<dbReference type="SUPFAM" id="SSF52540">
    <property type="entry name" value="P-loop containing nucleoside triphosphate hydrolases"/>
    <property type="match status" value="2"/>
</dbReference>
<sequence>MQLIDPCDETRTVSVKNLRVETTDNLKQLVEDVSLELLPGEILGVVGESGSGKTTLGLALLGHCRRGLRIGAGTIRVGGELLSDKGPSELQRLRGRLVCYVPQDPATALNPALRIRTQLAECLDKNGSGRNISLEDLLEDVMLPSGAGFLHAFPHQLSGGQLQRVAIAMAFAARPRLIVMDEPTTGLDVSTQSHVLKTVRRLCESHRVAAVYVSHDIAVVASIANRTAVVYAGRIVEMGPTASVLFDPSHPYTRALIRAVPDIDSTATVSGLAGQAPDGGADLKRCSFVPRCALAVPACRATVPPAVPVRPGHEVRCLRAADREHIHERSRLLPEETGSRSNTLLDVRQLTASHGNAKILHDITFKIRAGECVGVVGTSGSGKTTLARSLAGLHEDARGQVIYRDSELVSGTRNRDADARRSIQYIFQSPYGSLNPRRSIGASVATALSQLTTVPAAERRARVLKAFDQVALPASAIDRFPHELSGGQRQRAAIARALIVDPDFLICDEITSALDVSVQARIMELLGELQREHGLTMLFVSHNLAVVRSIAQRVLVMQHGRIVESGLTEAVLTNPSAAVTRQLLQDAPRFSCARSAEYLEEHDVV</sequence>
<dbReference type="SMART" id="SM00382">
    <property type="entry name" value="AAA"/>
    <property type="match status" value="2"/>
</dbReference>
<evidence type="ECO:0000259" key="6">
    <source>
        <dbReference type="PROSITE" id="PS50893"/>
    </source>
</evidence>
<keyword evidence="3" id="KW-0813">Transport</keyword>
<evidence type="ECO:0000256" key="4">
    <source>
        <dbReference type="ARBA" id="ARBA00022741"/>
    </source>
</evidence>
<keyword evidence="8" id="KW-1185">Reference proteome</keyword>
<comment type="similarity">
    <text evidence="2">Belongs to the ABC transporter superfamily.</text>
</comment>
<dbReference type="NCBIfam" id="TIGR01727">
    <property type="entry name" value="oligo_HPY"/>
    <property type="match status" value="1"/>
</dbReference>
<dbReference type="InterPro" id="IPR003593">
    <property type="entry name" value="AAA+_ATPase"/>
</dbReference>
<dbReference type="InterPro" id="IPR050319">
    <property type="entry name" value="ABC_transp_ATP-bind"/>
</dbReference>
<dbReference type="AlphaFoldDB" id="A0A839UF41"/>
<protein>
    <submittedName>
        <fullName evidence="7">Peptide/nickel transport system ATP-binding protein</fullName>
    </submittedName>
</protein>
<dbReference type="PROSITE" id="PS50893">
    <property type="entry name" value="ABC_TRANSPORTER_2"/>
    <property type="match status" value="2"/>
</dbReference>
<evidence type="ECO:0000256" key="1">
    <source>
        <dbReference type="ARBA" id="ARBA00004417"/>
    </source>
</evidence>
<name>A0A839UF41_9HYPH</name>
<feature type="domain" description="ABC transporter" evidence="6">
    <location>
        <begin position="13"/>
        <end position="257"/>
    </location>
</feature>
<dbReference type="GO" id="GO:0015833">
    <property type="term" value="P:peptide transport"/>
    <property type="evidence" value="ECO:0007669"/>
    <property type="project" value="InterPro"/>
</dbReference>
<comment type="caution">
    <text evidence="7">The sequence shown here is derived from an EMBL/GenBank/DDBJ whole genome shotgun (WGS) entry which is preliminary data.</text>
</comment>
<dbReference type="Pfam" id="PF00005">
    <property type="entry name" value="ABC_tran"/>
    <property type="match status" value="2"/>
</dbReference>
<dbReference type="RefSeq" id="WP_183664884.1">
    <property type="nucleotide sequence ID" value="NZ_JACHXN010000028.1"/>
</dbReference>
<dbReference type="GO" id="GO:0005886">
    <property type="term" value="C:plasma membrane"/>
    <property type="evidence" value="ECO:0007669"/>
    <property type="project" value="UniProtKB-SubCell"/>
</dbReference>
<dbReference type="GO" id="GO:0005524">
    <property type="term" value="F:ATP binding"/>
    <property type="evidence" value="ECO:0007669"/>
    <property type="project" value="UniProtKB-KW"/>
</dbReference>
<dbReference type="GO" id="GO:0016887">
    <property type="term" value="F:ATP hydrolysis activity"/>
    <property type="evidence" value="ECO:0007669"/>
    <property type="project" value="InterPro"/>
</dbReference>
<dbReference type="Gene3D" id="3.40.50.300">
    <property type="entry name" value="P-loop containing nucleotide triphosphate hydrolases"/>
    <property type="match status" value="2"/>
</dbReference>
<dbReference type="NCBIfam" id="NF008453">
    <property type="entry name" value="PRK11308.1"/>
    <property type="match status" value="2"/>
</dbReference>
<dbReference type="CDD" id="cd03257">
    <property type="entry name" value="ABC_NikE_OppD_transporters"/>
    <property type="match status" value="2"/>
</dbReference>
<keyword evidence="4" id="KW-0547">Nucleotide-binding</keyword>
<dbReference type="InterPro" id="IPR017871">
    <property type="entry name" value="ABC_transporter-like_CS"/>
</dbReference>
<evidence type="ECO:0000256" key="2">
    <source>
        <dbReference type="ARBA" id="ARBA00005417"/>
    </source>
</evidence>
<comment type="subcellular location">
    <subcellularLocation>
        <location evidence="1">Cell inner membrane</location>
        <topology evidence="1">Peripheral membrane protein</topology>
    </subcellularLocation>
</comment>
<dbReference type="Pfam" id="PF08352">
    <property type="entry name" value="oligo_HPY"/>
    <property type="match status" value="1"/>
</dbReference>
<gene>
    <name evidence="7" type="ORF">FHS21_005619</name>
</gene>
<proteinExistence type="inferred from homology"/>
<dbReference type="PANTHER" id="PTHR43776">
    <property type="entry name" value="TRANSPORT ATP-BINDING PROTEIN"/>
    <property type="match status" value="1"/>
</dbReference>
<dbReference type="InterPro" id="IPR027417">
    <property type="entry name" value="P-loop_NTPase"/>
</dbReference>
<evidence type="ECO:0000256" key="3">
    <source>
        <dbReference type="ARBA" id="ARBA00022448"/>
    </source>
</evidence>